<dbReference type="UniPathway" id="UPA00078">
    <property type="reaction ID" value="UER00161"/>
</dbReference>
<dbReference type="EMBL" id="CADIKL010000009">
    <property type="protein sequence ID" value="CAB3786735.1"/>
    <property type="molecule type" value="Genomic_DNA"/>
</dbReference>
<dbReference type="CDD" id="cd03109">
    <property type="entry name" value="DTBS"/>
    <property type="match status" value="1"/>
</dbReference>
<feature type="binding site" evidence="8">
    <location>
        <begin position="119"/>
        <end position="122"/>
    </location>
    <ligand>
        <name>ATP</name>
        <dbReference type="ChEBI" id="CHEBI:30616"/>
    </ligand>
</feature>
<comment type="subcellular location">
    <subcellularLocation>
        <location evidence="8">Cytoplasm</location>
    </subcellularLocation>
</comment>
<evidence type="ECO:0000256" key="3">
    <source>
        <dbReference type="ARBA" id="ARBA00022723"/>
    </source>
</evidence>
<keyword evidence="2 8" id="KW-0436">Ligase</keyword>
<evidence type="ECO:0000313" key="9">
    <source>
        <dbReference type="EMBL" id="CAB3786735.1"/>
    </source>
</evidence>
<dbReference type="GO" id="GO:0004141">
    <property type="term" value="F:dethiobiotin synthase activity"/>
    <property type="evidence" value="ECO:0007669"/>
    <property type="project" value="UniProtKB-UniRule"/>
</dbReference>
<comment type="cofactor">
    <cofactor evidence="8">
        <name>Mg(2+)</name>
        <dbReference type="ChEBI" id="CHEBI:18420"/>
    </cofactor>
</comment>
<dbReference type="Gene3D" id="3.40.50.300">
    <property type="entry name" value="P-loop containing nucleotide triphosphate hydrolases"/>
    <property type="match status" value="1"/>
</dbReference>
<dbReference type="GO" id="GO:0005524">
    <property type="term" value="F:ATP binding"/>
    <property type="evidence" value="ECO:0007669"/>
    <property type="project" value="UniProtKB-UniRule"/>
</dbReference>
<evidence type="ECO:0000256" key="2">
    <source>
        <dbReference type="ARBA" id="ARBA00022598"/>
    </source>
</evidence>
<accession>A0A6J5FYT3</accession>
<dbReference type="Proteomes" id="UP000494119">
    <property type="component" value="Unassembled WGS sequence"/>
</dbReference>
<evidence type="ECO:0000313" key="10">
    <source>
        <dbReference type="Proteomes" id="UP000494119"/>
    </source>
</evidence>
<dbReference type="PIRSF" id="PIRSF006755">
    <property type="entry name" value="DTB_synth"/>
    <property type="match status" value="1"/>
</dbReference>
<dbReference type="InterPro" id="IPR004472">
    <property type="entry name" value="DTB_synth_BioD"/>
</dbReference>
<evidence type="ECO:0000256" key="8">
    <source>
        <dbReference type="HAMAP-Rule" id="MF_00336"/>
    </source>
</evidence>
<keyword evidence="1 8" id="KW-0963">Cytoplasm</keyword>
<reference evidence="9 10" key="1">
    <citation type="submission" date="2020-04" db="EMBL/GenBank/DDBJ databases">
        <authorList>
            <person name="De Canck E."/>
        </authorList>
    </citation>
    <scope>NUCLEOTIDE SEQUENCE [LARGE SCALE GENOMIC DNA]</scope>
    <source>
        <strain evidence="9 10">LMG 28688</strain>
    </source>
</reference>
<dbReference type="Pfam" id="PF13500">
    <property type="entry name" value="AAA_26"/>
    <property type="match status" value="1"/>
</dbReference>
<evidence type="ECO:0000256" key="1">
    <source>
        <dbReference type="ARBA" id="ARBA00022490"/>
    </source>
</evidence>
<feature type="binding site" evidence="8">
    <location>
        <position position="119"/>
    </location>
    <ligand>
        <name>Mg(2+)</name>
        <dbReference type="ChEBI" id="CHEBI:18420"/>
    </ligand>
</feature>
<evidence type="ECO:0000256" key="4">
    <source>
        <dbReference type="ARBA" id="ARBA00022741"/>
    </source>
</evidence>
<feature type="binding site" evidence="8">
    <location>
        <position position="58"/>
    </location>
    <ligand>
        <name>Mg(2+)</name>
        <dbReference type="ChEBI" id="CHEBI:18420"/>
    </ligand>
</feature>
<dbReference type="EC" id="6.3.3.3" evidence="8"/>
<organism evidence="9 10">
    <name type="scientific">Paraburkholderia caffeinitolerans</name>
    <dbReference type="NCBI Taxonomy" id="1723730"/>
    <lineage>
        <taxon>Bacteria</taxon>
        <taxon>Pseudomonadati</taxon>
        <taxon>Pseudomonadota</taxon>
        <taxon>Betaproteobacteria</taxon>
        <taxon>Burkholderiales</taxon>
        <taxon>Burkholderiaceae</taxon>
        <taxon>Paraburkholderia</taxon>
    </lineage>
</organism>
<protein>
    <recommendedName>
        <fullName evidence="8">ATP-dependent dethiobiotin synthetase BioD</fullName>
        <ecNumber evidence="8">6.3.3.3</ecNumber>
    </recommendedName>
    <alternativeName>
        <fullName evidence="8">DTB synthetase</fullName>
        <shortName evidence="8">DTBS</shortName>
    </alternativeName>
    <alternativeName>
        <fullName evidence="8">Dethiobiotin synthase</fullName>
    </alternativeName>
</protein>
<dbReference type="GO" id="GO:0000287">
    <property type="term" value="F:magnesium ion binding"/>
    <property type="evidence" value="ECO:0007669"/>
    <property type="project" value="UniProtKB-UniRule"/>
</dbReference>
<dbReference type="PANTHER" id="PTHR43210">
    <property type="entry name" value="DETHIOBIOTIN SYNTHETASE"/>
    <property type="match status" value="1"/>
</dbReference>
<comment type="caution">
    <text evidence="8">Lacks conserved residue(s) required for the propagation of feature annotation.</text>
</comment>
<keyword evidence="5 8" id="KW-0093">Biotin biosynthesis</keyword>
<feature type="binding site" evidence="8">
    <location>
        <position position="20"/>
    </location>
    <ligand>
        <name>Mg(2+)</name>
        <dbReference type="ChEBI" id="CHEBI:18420"/>
    </ligand>
</feature>
<feature type="binding site" evidence="8">
    <location>
        <position position="58"/>
    </location>
    <ligand>
        <name>ATP</name>
        <dbReference type="ChEBI" id="CHEBI:30616"/>
    </ligand>
</feature>
<name>A0A6J5FYT3_9BURK</name>
<dbReference type="AlphaFoldDB" id="A0A6J5FYT3"/>
<dbReference type="FunFam" id="3.40.50.300:FF:000292">
    <property type="entry name" value="ATP-dependent dethiobiotin synthetase BioD"/>
    <property type="match status" value="1"/>
</dbReference>
<sequence>MSTAKYSLFVTGTDTEIGKTFVSAALLRGLAQAGLRAAAMKPIAAGAYERDGIWHNEDADQLDAAASVLLPPEMRTPFLLKEPAAPHIAAALEGVTLDMARIVQCHREACERAHAVVVEGVGGFRVPLTATQDTADLAVALNLPVVLVVGMRLGCISHALLTAEAVAARGLTIAGWVANRIDPAMTFAQENIDALRERLAAQFGAPLIGVVPHMPGARADAAAEHLNIDALLARLDAIAPASEPQSSL</sequence>
<keyword evidence="6 8" id="KW-0067">ATP-binding</keyword>
<dbReference type="NCBIfam" id="TIGR00347">
    <property type="entry name" value="bioD"/>
    <property type="match status" value="1"/>
</dbReference>
<dbReference type="SUPFAM" id="SSF52540">
    <property type="entry name" value="P-loop containing nucleoside triphosphate hydrolases"/>
    <property type="match status" value="1"/>
</dbReference>
<keyword evidence="10" id="KW-1185">Reference proteome</keyword>
<keyword evidence="4 8" id="KW-0547">Nucleotide-binding</keyword>
<keyword evidence="3 8" id="KW-0479">Metal-binding</keyword>
<comment type="subunit">
    <text evidence="8">Homodimer.</text>
</comment>
<proteinExistence type="inferred from homology"/>
<evidence type="ECO:0000256" key="7">
    <source>
        <dbReference type="ARBA" id="ARBA00022842"/>
    </source>
</evidence>
<gene>
    <name evidence="9" type="primary">bioD1</name>
    <name evidence="8" type="synonym">bioD</name>
    <name evidence="9" type="ORF">LMG28688_02331</name>
</gene>
<dbReference type="GO" id="GO:0005829">
    <property type="term" value="C:cytosol"/>
    <property type="evidence" value="ECO:0007669"/>
    <property type="project" value="TreeGrafter"/>
</dbReference>
<dbReference type="HAMAP" id="MF_00336">
    <property type="entry name" value="BioD"/>
    <property type="match status" value="1"/>
</dbReference>
<keyword evidence="7 8" id="KW-0460">Magnesium</keyword>
<comment type="similarity">
    <text evidence="8">Belongs to the dethiobiotin synthetase family.</text>
</comment>
<feature type="binding site" evidence="8">
    <location>
        <begin position="179"/>
        <end position="180"/>
    </location>
    <ligand>
        <name>ATP</name>
        <dbReference type="ChEBI" id="CHEBI:30616"/>
    </ligand>
</feature>
<comment type="catalytic activity">
    <reaction evidence="8">
        <text>(7R,8S)-7,8-diammoniononanoate + CO2 + ATP = (4R,5S)-dethiobiotin + ADP + phosphate + 3 H(+)</text>
        <dbReference type="Rhea" id="RHEA:15805"/>
        <dbReference type="ChEBI" id="CHEBI:15378"/>
        <dbReference type="ChEBI" id="CHEBI:16526"/>
        <dbReference type="ChEBI" id="CHEBI:30616"/>
        <dbReference type="ChEBI" id="CHEBI:43474"/>
        <dbReference type="ChEBI" id="CHEBI:149469"/>
        <dbReference type="ChEBI" id="CHEBI:149473"/>
        <dbReference type="ChEBI" id="CHEBI:456216"/>
        <dbReference type="EC" id="6.3.3.3"/>
    </reaction>
</comment>
<dbReference type="GO" id="GO:0042803">
    <property type="term" value="F:protein homodimerization activity"/>
    <property type="evidence" value="ECO:0007669"/>
    <property type="project" value="UniProtKB-ARBA"/>
</dbReference>
<evidence type="ECO:0000256" key="6">
    <source>
        <dbReference type="ARBA" id="ARBA00022840"/>
    </source>
</evidence>
<dbReference type="InterPro" id="IPR027417">
    <property type="entry name" value="P-loop_NTPase"/>
</dbReference>
<dbReference type="GO" id="GO:0009102">
    <property type="term" value="P:biotin biosynthetic process"/>
    <property type="evidence" value="ECO:0007669"/>
    <property type="project" value="UniProtKB-UniRule"/>
</dbReference>
<dbReference type="PANTHER" id="PTHR43210:SF5">
    <property type="entry name" value="DETHIOBIOTIN SYNTHETASE"/>
    <property type="match status" value="1"/>
</dbReference>
<evidence type="ECO:0000256" key="5">
    <source>
        <dbReference type="ARBA" id="ARBA00022756"/>
    </source>
</evidence>
<comment type="function">
    <text evidence="8">Catalyzes a mechanistically unusual reaction, the ATP-dependent insertion of CO2 between the N7 and N8 nitrogen atoms of 7,8-diaminopelargonic acid (DAPA, also called 7,8-diammoniononanoate) to form a ureido ring.</text>
</comment>
<comment type="pathway">
    <text evidence="8">Cofactor biosynthesis; biotin biosynthesis; biotin from 7,8-diaminononanoate: step 1/2.</text>
</comment>
<dbReference type="RefSeq" id="WP_129562597.1">
    <property type="nucleotide sequence ID" value="NZ_CADIKL010000009.1"/>
</dbReference>
<feature type="binding site" evidence="8">
    <location>
        <begin position="16"/>
        <end position="21"/>
    </location>
    <ligand>
        <name>ATP</name>
        <dbReference type="ChEBI" id="CHEBI:30616"/>
    </ligand>
</feature>
<feature type="active site" evidence="8">
    <location>
        <position position="41"/>
    </location>
</feature>